<keyword evidence="1 2" id="KW-0472">Membrane</keyword>
<gene>
    <name evidence="4" type="ORF">LPB072_15500</name>
    <name evidence="5" type="ORF">LPB72_00315</name>
</gene>
<dbReference type="InterPro" id="IPR006665">
    <property type="entry name" value="OmpA-like"/>
</dbReference>
<dbReference type="GO" id="GO:0016020">
    <property type="term" value="C:membrane"/>
    <property type="evidence" value="ECO:0007669"/>
    <property type="project" value="UniProtKB-UniRule"/>
</dbReference>
<dbReference type="KEGG" id="hyl:LPB072_15500"/>
<dbReference type="CDD" id="cd07185">
    <property type="entry name" value="OmpA_C-like"/>
    <property type="match status" value="1"/>
</dbReference>
<evidence type="ECO:0000313" key="4">
    <source>
        <dbReference type="EMBL" id="AOW14033.1"/>
    </source>
</evidence>
<feature type="domain" description="OmpA-like" evidence="3">
    <location>
        <begin position="120"/>
        <end position="227"/>
    </location>
</feature>
<reference evidence="4 7" key="2">
    <citation type="submission" date="2016-10" db="EMBL/GenBank/DDBJ databases">
        <title>Hydorgenophaga sp. LPB0072 isolated from gastropod.</title>
        <authorList>
            <person name="Kim E."/>
            <person name="Yi H."/>
        </authorList>
    </citation>
    <scope>NUCLEOTIDE SEQUENCE [LARGE SCALE GENOMIC DNA]</scope>
    <source>
        <strain evidence="4 7">LPB0072</strain>
    </source>
</reference>
<keyword evidence="2" id="KW-0812">Transmembrane</keyword>
<dbReference type="Pfam" id="PF00691">
    <property type="entry name" value="OmpA"/>
    <property type="match status" value="1"/>
</dbReference>
<evidence type="ECO:0000256" key="2">
    <source>
        <dbReference type="SAM" id="Phobius"/>
    </source>
</evidence>
<evidence type="ECO:0000313" key="6">
    <source>
        <dbReference type="Proteomes" id="UP000185657"/>
    </source>
</evidence>
<dbReference type="SUPFAM" id="SSF103088">
    <property type="entry name" value="OmpA-like"/>
    <property type="match status" value="1"/>
</dbReference>
<evidence type="ECO:0000313" key="7">
    <source>
        <dbReference type="Proteomes" id="UP000185680"/>
    </source>
</evidence>
<dbReference type="Proteomes" id="UP000185680">
    <property type="component" value="Chromosome"/>
</dbReference>
<reference evidence="5 6" key="1">
    <citation type="submission" date="2016-02" db="EMBL/GenBank/DDBJ databases">
        <title>Draft genome sequence of Hydrogenophaga sp. LPB0072.</title>
        <authorList>
            <person name="Shin S.-K."/>
            <person name="Yi H."/>
        </authorList>
    </citation>
    <scope>NUCLEOTIDE SEQUENCE [LARGE SCALE GENOMIC DNA]</scope>
    <source>
        <strain evidence="5 6">LPB0072</strain>
    </source>
</reference>
<dbReference type="EMBL" id="LVWD01000001">
    <property type="protein sequence ID" value="OAD44004.1"/>
    <property type="molecule type" value="Genomic_DNA"/>
</dbReference>
<evidence type="ECO:0000256" key="1">
    <source>
        <dbReference type="PROSITE-ProRule" id="PRU00473"/>
    </source>
</evidence>
<dbReference type="RefSeq" id="WP_066084071.1">
    <property type="nucleotide sequence ID" value="NZ_CP017476.1"/>
</dbReference>
<dbReference type="Gene3D" id="3.30.1330.60">
    <property type="entry name" value="OmpA-like domain"/>
    <property type="match status" value="1"/>
</dbReference>
<name>A0A162T734_9BURK</name>
<feature type="transmembrane region" description="Helical" evidence="2">
    <location>
        <begin position="12"/>
        <end position="33"/>
    </location>
</feature>
<sequence>MSSQDNDQDTRVVAVVLISTILLAVGLALGMGIHKARSGSTAGQGAEASSMSTVEATGTDASTAVQGAVSALTGAATGAATGATADAAATGQAAGGAVDSAASGEAATEMPAPAASGDEASVVMENGVVKFYFASAKSDLPSGALAALGDAIAAGKNGKRLVLSGFHDSTGSATQNAELARKRAIAVRDALLAAGVAESAMELKKPEVSTGSGSAAEARRVEVTIVE</sequence>
<keyword evidence="2" id="KW-1133">Transmembrane helix</keyword>
<protein>
    <recommendedName>
        <fullName evidence="3">OmpA-like domain-containing protein</fullName>
    </recommendedName>
</protein>
<accession>A0A162T734</accession>
<dbReference type="STRING" id="1763535.LPB072_15500"/>
<evidence type="ECO:0000259" key="3">
    <source>
        <dbReference type="PROSITE" id="PS51123"/>
    </source>
</evidence>
<organism evidence="4 7">
    <name type="scientific">Hydrogenophaga crassostreae</name>
    <dbReference type="NCBI Taxonomy" id="1763535"/>
    <lineage>
        <taxon>Bacteria</taxon>
        <taxon>Pseudomonadati</taxon>
        <taxon>Pseudomonadota</taxon>
        <taxon>Betaproteobacteria</taxon>
        <taxon>Burkholderiales</taxon>
        <taxon>Comamonadaceae</taxon>
        <taxon>Hydrogenophaga</taxon>
    </lineage>
</organism>
<dbReference type="EMBL" id="CP017476">
    <property type="protein sequence ID" value="AOW14033.1"/>
    <property type="molecule type" value="Genomic_DNA"/>
</dbReference>
<dbReference type="InterPro" id="IPR036737">
    <property type="entry name" value="OmpA-like_sf"/>
</dbReference>
<keyword evidence="6" id="KW-1185">Reference proteome</keyword>
<dbReference type="AlphaFoldDB" id="A0A162T734"/>
<dbReference type="Proteomes" id="UP000185657">
    <property type="component" value="Unassembled WGS sequence"/>
</dbReference>
<evidence type="ECO:0000313" key="5">
    <source>
        <dbReference type="EMBL" id="OAD44004.1"/>
    </source>
</evidence>
<dbReference type="PROSITE" id="PS51123">
    <property type="entry name" value="OMPA_2"/>
    <property type="match status" value="1"/>
</dbReference>
<proteinExistence type="predicted"/>